<comment type="caution">
    <text evidence="2">The sequence shown here is derived from an EMBL/GenBank/DDBJ whole genome shotgun (WGS) entry which is preliminary data.</text>
</comment>
<feature type="transmembrane region" description="Helical" evidence="1">
    <location>
        <begin position="101"/>
        <end position="120"/>
    </location>
</feature>
<keyword evidence="3" id="KW-1185">Reference proteome</keyword>
<dbReference type="AlphaFoldDB" id="A0A5M8QZ32"/>
<feature type="transmembrane region" description="Helical" evidence="1">
    <location>
        <begin position="160"/>
        <end position="179"/>
    </location>
</feature>
<keyword evidence="1" id="KW-1133">Transmembrane helix</keyword>
<feature type="transmembrane region" description="Helical" evidence="1">
    <location>
        <begin position="219"/>
        <end position="240"/>
    </location>
</feature>
<dbReference type="RefSeq" id="WP_139011663.1">
    <property type="nucleotide sequence ID" value="NZ_VBSN01000027.1"/>
</dbReference>
<keyword evidence="1" id="KW-0472">Membrane</keyword>
<evidence type="ECO:0000313" key="3">
    <source>
        <dbReference type="Proteomes" id="UP000323994"/>
    </source>
</evidence>
<feature type="transmembrane region" description="Helical" evidence="1">
    <location>
        <begin position="19"/>
        <end position="39"/>
    </location>
</feature>
<dbReference type="EMBL" id="VBSN01000027">
    <property type="protein sequence ID" value="KAA6440671.1"/>
    <property type="molecule type" value="Genomic_DNA"/>
</dbReference>
<sequence>MPPLIAGVTLAVRKWGEGIGGLIGGFPWVAGPISFFIALEHGALFAASTVTSALLGSIGTTLFALVYALVASRFSWLPTVLISYAAFFAVAFLSLGRTVSLPAAAGLNLLVLTLVLYFFPKSRSITETKKQPLYDIPLRMLVATFFVVLLTQAADYLGPTWSGILTPFPIMTSTLAVFTHAQRGADAASRILHGLLLASYGFVVFLIGVSWLVPQIPIGPAYSILMIVTMLVNFVTIRVVKN</sequence>
<dbReference type="Proteomes" id="UP000323994">
    <property type="component" value="Unassembled WGS sequence"/>
</dbReference>
<organism evidence="2 3">
    <name type="scientific">Dyadobacter flavalbus</name>
    <dbReference type="NCBI Taxonomy" id="2579942"/>
    <lineage>
        <taxon>Bacteria</taxon>
        <taxon>Pseudomonadati</taxon>
        <taxon>Bacteroidota</taxon>
        <taxon>Cytophagia</taxon>
        <taxon>Cytophagales</taxon>
        <taxon>Spirosomataceae</taxon>
        <taxon>Dyadobacter</taxon>
    </lineage>
</organism>
<name>A0A5M8QZ32_9BACT</name>
<proteinExistence type="predicted"/>
<protein>
    <submittedName>
        <fullName evidence="2">Uncharacterized protein</fullName>
    </submittedName>
</protein>
<evidence type="ECO:0000256" key="1">
    <source>
        <dbReference type="SAM" id="Phobius"/>
    </source>
</evidence>
<gene>
    <name evidence="2" type="ORF">FEM33_08830</name>
</gene>
<accession>A0A5M8QZ32</accession>
<dbReference type="OrthoDB" id="5457281at2"/>
<reference evidence="2 3" key="1">
    <citation type="submission" date="2019-05" db="EMBL/GenBank/DDBJ databases">
        <authorList>
            <person name="Qu J.-H."/>
        </authorList>
    </citation>
    <scope>NUCLEOTIDE SEQUENCE [LARGE SCALE GENOMIC DNA]</scope>
    <source>
        <strain evidence="2 3">NS28</strain>
    </source>
</reference>
<feature type="transmembrane region" description="Helical" evidence="1">
    <location>
        <begin position="45"/>
        <end position="69"/>
    </location>
</feature>
<feature type="transmembrane region" description="Helical" evidence="1">
    <location>
        <begin position="76"/>
        <end position="95"/>
    </location>
</feature>
<feature type="transmembrane region" description="Helical" evidence="1">
    <location>
        <begin position="191"/>
        <end position="213"/>
    </location>
</feature>
<keyword evidence="1" id="KW-0812">Transmembrane</keyword>
<evidence type="ECO:0000313" key="2">
    <source>
        <dbReference type="EMBL" id="KAA6440671.1"/>
    </source>
</evidence>